<dbReference type="PANTHER" id="PTHR11669">
    <property type="entry name" value="REPLICATION FACTOR C / DNA POLYMERASE III GAMMA-TAU SUBUNIT"/>
    <property type="match status" value="1"/>
</dbReference>
<dbReference type="RefSeq" id="WP_027333899.1">
    <property type="nucleotide sequence ID" value="NZ_LR215024.1"/>
</dbReference>
<protein>
    <submittedName>
        <fullName evidence="1">DNA polymerase III subunit delta</fullName>
        <ecNumber evidence="1">2.7.7.7</ecNumber>
    </submittedName>
</protein>
<dbReference type="PANTHER" id="PTHR11669:SF8">
    <property type="entry name" value="DNA POLYMERASE III SUBUNIT DELTA"/>
    <property type="match status" value="1"/>
</dbReference>
<gene>
    <name evidence="1" type="ORF">NCTC10194_00013</name>
</gene>
<dbReference type="Pfam" id="PF13177">
    <property type="entry name" value="DNA_pol3_delta2"/>
    <property type="match status" value="1"/>
</dbReference>
<dbReference type="InterPro" id="IPR050238">
    <property type="entry name" value="DNA_Rep/Repair_Clamp_Loader"/>
</dbReference>
<dbReference type="EC" id="2.7.7.7" evidence="1"/>
<evidence type="ECO:0000313" key="1">
    <source>
        <dbReference type="EMBL" id="VEU70019.1"/>
    </source>
</evidence>
<dbReference type="KEGG" id="mgly:NCTC10194_00013"/>
<reference evidence="1 2" key="1">
    <citation type="submission" date="2019-01" db="EMBL/GenBank/DDBJ databases">
        <authorList>
            <consortium name="Pathogen Informatics"/>
        </authorList>
    </citation>
    <scope>NUCLEOTIDE SEQUENCE [LARGE SCALE GENOMIC DNA]</scope>
    <source>
        <strain evidence="1 2">NCTC10194</strain>
    </source>
</reference>
<accession>A0A449AU21</accession>
<keyword evidence="1" id="KW-0808">Transferase</keyword>
<dbReference type="Proteomes" id="UP000290815">
    <property type="component" value="Chromosome"/>
</dbReference>
<dbReference type="SUPFAM" id="SSF52540">
    <property type="entry name" value="P-loop containing nucleoside triphosphate hydrolases"/>
    <property type="match status" value="1"/>
</dbReference>
<dbReference type="Gene3D" id="3.40.50.300">
    <property type="entry name" value="P-loop containing nucleotide triphosphate hydrolases"/>
    <property type="match status" value="1"/>
</dbReference>
<dbReference type="GO" id="GO:0003887">
    <property type="term" value="F:DNA-directed DNA polymerase activity"/>
    <property type="evidence" value="ECO:0007669"/>
    <property type="project" value="UniProtKB-EC"/>
</dbReference>
<dbReference type="EMBL" id="LR215024">
    <property type="protein sequence ID" value="VEU70019.1"/>
    <property type="molecule type" value="Genomic_DNA"/>
</dbReference>
<dbReference type="AlphaFoldDB" id="A0A449AU21"/>
<keyword evidence="2" id="KW-1185">Reference proteome</keyword>
<dbReference type="GO" id="GO:0006261">
    <property type="term" value="P:DNA-templated DNA replication"/>
    <property type="evidence" value="ECO:0007669"/>
    <property type="project" value="TreeGrafter"/>
</dbReference>
<organism evidence="1 2">
    <name type="scientific">Mycoplasmopsis glycophila</name>
    <dbReference type="NCBI Taxonomy" id="171285"/>
    <lineage>
        <taxon>Bacteria</taxon>
        <taxon>Bacillati</taxon>
        <taxon>Mycoplasmatota</taxon>
        <taxon>Mycoplasmoidales</taxon>
        <taxon>Metamycoplasmataceae</taxon>
        <taxon>Mycoplasmopsis</taxon>
    </lineage>
</organism>
<evidence type="ECO:0000313" key="2">
    <source>
        <dbReference type="Proteomes" id="UP000290815"/>
    </source>
</evidence>
<proteinExistence type="predicted"/>
<name>A0A449AU21_9BACT</name>
<sequence>MLNKNVLNSISWAKKENKLAHLYLFVGKSKNTIDLDILAFLKEINDFEINWEQPLEQIKNYDCIVLDGDQGELGKAEIEQAFYDMSLQTNYEDTNDKRIIVLKNIEKASVQALNSILKTIEEPFDNLLIILSTTKEKNVLSTILSRAQKIVSLTMSAQEIYGQLVSQGTLEPFCLVASYLADDFREAQNYSKDSFIALFDQLLAALIETIKRNNKHYLYSFLLNELTKENKQKNIFLLDSMKLITFGNVLFNDLKIKNKYLEQIKQISKELVLKFPKSIEFPLAIDAFFKFINENANFIIQKELLLLNLLEKYE</sequence>
<keyword evidence="1" id="KW-0548">Nucleotidyltransferase</keyword>
<dbReference type="InterPro" id="IPR027417">
    <property type="entry name" value="P-loop_NTPase"/>
</dbReference>